<dbReference type="AlphaFoldDB" id="A0A5K8AHB2"/>
<reference evidence="1 2" key="1">
    <citation type="submission" date="2019-11" db="EMBL/GenBank/DDBJ databases">
        <title>Comparative genomics of hydrocarbon-degrading Desulfosarcina strains.</title>
        <authorList>
            <person name="Watanabe M."/>
            <person name="Kojima H."/>
            <person name="Fukui M."/>
        </authorList>
    </citation>
    <scope>NUCLEOTIDE SEQUENCE [LARGE SCALE GENOMIC DNA]</scope>
    <source>
        <strain evidence="2">oXyS1</strain>
    </source>
</reference>
<dbReference type="RefSeq" id="WP_155312872.1">
    <property type="nucleotide sequence ID" value="NZ_AP021879.1"/>
</dbReference>
<dbReference type="EMBL" id="AP021879">
    <property type="protein sequence ID" value="BBO92072.1"/>
    <property type="molecule type" value="Genomic_DNA"/>
</dbReference>
<evidence type="ECO:0000313" key="1">
    <source>
        <dbReference type="EMBL" id="BBO92072.1"/>
    </source>
</evidence>
<organism evidence="1 2">
    <name type="scientific">Desulfosarcina ovata subsp. ovata</name>
    <dbReference type="NCBI Taxonomy" id="2752305"/>
    <lineage>
        <taxon>Bacteria</taxon>
        <taxon>Pseudomonadati</taxon>
        <taxon>Thermodesulfobacteriota</taxon>
        <taxon>Desulfobacteria</taxon>
        <taxon>Desulfobacterales</taxon>
        <taxon>Desulfosarcinaceae</taxon>
        <taxon>Desulfosarcina</taxon>
    </lineage>
</organism>
<name>A0A5K8AHB2_9BACT</name>
<proteinExistence type="predicted"/>
<protein>
    <submittedName>
        <fullName evidence="1">Uncharacterized protein</fullName>
    </submittedName>
</protein>
<gene>
    <name evidence="1" type="ORF">DSCOOX_52520</name>
</gene>
<evidence type="ECO:0000313" key="2">
    <source>
        <dbReference type="Proteomes" id="UP000422108"/>
    </source>
</evidence>
<dbReference type="Proteomes" id="UP000422108">
    <property type="component" value="Chromosome"/>
</dbReference>
<keyword evidence="2" id="KW-1185">Reference proteome</keyword>
<sequence>MQITTENEIRTCDICSADEIHMEILREDGYYIERDHALVCLSKCHSDGRTDIFARSDHGWFHHLKLQGDQPVKEVATDFAATGLVMMNKDIETVQTIDPGVACEKEFSLLHDHLFGFIRFDEGVLEWKGREVPYQDIELTQEGQDFMGEEIIRRTGDIDDAVNKLIIDVMWNYFHM</sequence>
<accession>A0A5K8AHB2</accession>